<sequence length="132" mass="15083">MIAIILKKKDLNDQAKDQVEDQVEDQAEEQGYEPENNKPHSHVKCNYCPKIFDRGIATRMQAHLNDHCLEVPENAKTNPNTKCQKNDTSIPYTSPSPKRSKTILIKNFIDHVNEEEQESLEFMLAQALFATG</sequence>
<feature type="region of interest" description="Disordered" evidence="1">
    <location>
        <begin position="10"/>
        <end position="40"/>
    </location>
</feature>
<evidence type="ECO:0000313" key="3">
    <source>
        <dbReference type="Proteomes" id="UP000789901"/>
    </source>
</evidence>
<feature type="compositionally biased region" description="Acidic residues" evidence="1">
    <location>
        <begin position="20"/>
        <end position="32"/>
    </location>
</feature>
<dbReference type="EMBL" id="CAJVQB010005194">
    <property type="protein sequence ID" value="CAG8655398.1"/>
    <property type="molecule type" value="Genomic_DNA"/>
</dbReference>
<feature type="compositionally biased region" description="Basic and acidic residues" evidence="1">
    <location>
        <begin position="10"/>
        <end position="19"/>
    </location>
</feature>
<organism evidence="2 3">
    <name type="scientific">Gigaspora margarita</name>
    <dbReference type="NCBI Taxonomy" id="4874"/>
    <lineage>
        <taxon>Eukaryota</taxon>
        <taxon>Fungi</taxon>
        <taxon>Fungi incertae sedis</taxon>
        <taxon>Mucoromycota</taxon>
        <taxon>Glomeromycotina</taxon>
        <taxon>Glomeromycetes</taxon>
        <taxon>Diversisporales</taxon>
        <taxon>Gigasporaceae</taxon>
        <taxon>Gigaspora</taxon>
    </lineage>
</organism>
<feature type="region of interest" description="Disordered" evidence="1">
    <location>
        <begin position="72"/>
        <end position="97"/>
    </location>
</feature>
<name>A0ABN7USU4_GIGMA</name>
<accession>A0ABN7USU4</accession>
<proteinExistence type="predicted"/>
<feature type="non-terminal residue" evidence="2">
    <location>
        <position position="132"/>
    </location>
</feature>
<gene>
    <name evidence="2" type="ORF">GMARGA_LOCUS9583</name>
</gene>
<evidence type="ECO:0000313" key="2">
    <source>
        <dbReference type="EMBL" id="CAG8655398.1"/>
    </source>
</evidence>
<dbReference type="Proteomes" id="UP000789901">
    <property type="component" value="Unassembled WGS sequence"/>
</dbReference>
<keyword evidence="3" id="KW-1185">Reference proteome</keyword>
<protein>
    <submittedName>
        <fullName evidence="2">7579_t:CDS:1</fullName>
    </submittedName>
</protein>
<reference evidence="2 3" key="1">
    <citation type="submission" date="2021-06" db="EMBL/GenBank/DDBJ databases">
        <authorList>
            <person name="Kallberg Y."/>
            <person name="Tangrot J."/>
            <person name="Rosling A."/>
        </authorList>
    </citation>
    <scope>NUCLEOTIDE SEQUENCE [LARGE SCALE GENOMIC DNA]</scope>
    <source>
        <strain evidence="2 3">120-4 pot B 10/14</strain>
    </source>
</reference>
<comment type="caution">
    <text evidence="2">The sequence shown here is derived from an EMBL/GenBank/DDBJ whole genome shotgun (WGS) entry which is preliminary data.</text>
</comment>
<feature type="compositionally biased region" description="Polar residues" evidence="1">
    <location>
        <begin position="75"/>
        <end position="97"/>
    </location>
</feature>
<evidence type="ECO:0000256" key="1">
    <source>
        <dbReference type="SAM" id="MobiDB-lite"/>
    </source>
</evidence>